<feature type="non-terminal residue" evidence="1">
    <location>
        <position position="1"/>
    </location>
</feature>
<evidence type="ECO:0000313" key="1">
    <source>
        <dbReference type="EMBL" id="KAL0056684.1"/>
    </source>
</evidence>
<dbReference type="Proteomes" id="UP001437256">
    <property type="component" value="Unassembled WGS sequence"/>
</dbReference>
<reference evidence="1 2" key="1">
    <citation type="submission" date="2024-05" db="EMBL/GenBank/DDBJ databases">
        <title>A draft genome resource for the thread blight pathogen Marasmius tenuissimus strain MS-2.</title>
        <authorList>
            <person name="Yulfo-Soto G.E."/>
            <person name="Baruah I.K."/>
            <person name="Amoako-Attah I."/>
            <person name="Bukari Y."/>
            <person name="Meinhardt L.W."/>
            <person name="Bailey B.A."/>
            <person name="Cohen S.P."/>
        </authorList>
    </citation>
    <scope>NUCLEOTIDE SEQUENCE [LARGE SCALE GENOMIC DNA]</scope>
    <source>
        <strain evidence="1 2">MS-2</strain>
    </source>
</reference>
<sequence>VSTDLPQMWTTIVLSVADITKTARRSNHAFEMLKLILARTAEKDLHVIIGAAQVPPKRSRISFDLLQSTCHRWTSLELLGRVRKANWMGDKYGGIAMYPEKSHLQGFASLESVTIDSMATYEYRRKLLTALERAPKVCSINMRGLADTQKRGDPPPAFNWGLLSHFEIECFPSD</sequence>
<keyword evidence="2" id="KW-1185">Reference proteome</keyword>
<proteinExistence type="predicted"/>
<comment type="caution">
    <text evidence="1">The sequence shown here is derived from an EMBL/GenBank/DDBJ whole genome shotgun (WGS) entry which is preliminary data.</text>
</comment>
<organism evidence="1 2">
    <name type="scientific">Marasmius tenuissimus</name>
    <dbReference type="NCBI Taxonomy" id="585030"/>
    <lineage>
        <taxon>Eukaryota</taxon>
        <taxon>Fungi</taxon>
        <taxon>Dikarya</taxon>
        <taxon>Basidiomycota</taxon>
        <taxon>Agaricomycotina</taxon>
        <taxon>Agaricomycetes</taxon>
        <taxon>Agaricomycetidae</taxon>
        <taxon>Agaricales</taxon>
        <taxon>Marasmiineae</taxon>
        <taxon>Marasmiaceae</taxon>
        <taxon>Marasmius</taxon>
    </lineage>
</organism>
<protein>
    <submittedName>
        <fullName evidence="1">Uncharacterized protein</fullName>
    </submittedName>
</protein>
<evidence type="ECO:0000313" key="2">
    <source>
        <dbReference type="Proteomes" id="UP001437256"/>
    </source>
</evidence>
<accession>A0ABR2Z6X8</accession>
<gene>
    <name evidence="1" type="ORF">AAF712_016709</name>
</gene>
<dbReference type="EMBL" id="JBBXMP010001072">
    <property type="protein sequence ID" value="KAL0056684.1"/>
    <property type="molecule type" value="Genomic_DNA"/>
</dbReference>
<name>A0ABR2Z6X8_9AGAR</name>